<comment type="caution">
    <text evidence="6">The sequence shown here is derived from an EMBL/GenBank/DDBJ whole genome shotgun (WGS) entry which is preliminary data.</text>
</comment>
<dbReference type="GO" id="GO:1990904">
    <property type="term" value="C:ribonucleoprotein complex"/>
    <property type="evidence" value="ECO:0007669"/>
    <property type="project" value="UniProtKB-KW"/>
</dbReference>
<dbReference type="GO" id="GO:0006412">
    <property type="term" value="P:translation"/>
    <property type="evidence" value="ECO:0007669"/>
    <property type="project" value="UniProtKB-UniRule"/>
</dbReference>
<dbReference type="SUPFAM" id="SSF57829">
    <property type="entry name" value="Zn-binding ribosomal proteins"/>
    <property type="match status" value="1"/>
</dbReference>
<dbReference type="InterPro" id="IPR018264">
    <property type="entry name" value="Ribosomal_bL33_CS"/>
</dbReference>
<dbReference type="HAMAP" id="MF_00294">
    <property type="entry name" value="Ribosomal_bL33"/>
    <property type="match status" value="1"/>
</dbReference>
<dbReference type="Pfam" id="PF00471">
    <property type="entry name" value="Ribosomal_L33"/>
    <property type="match status" value="1"/>
</dbReference>
<dbReference type="GO" id="GO:0003735">
    <property type="term" value="F:structural constituent of ribosome"/>
    <property type="evidence" value="ECO:0007669"/>
    <property type="project" value="InterPro"/>
</dbReference>
<evidence type="ECO:0000256" key="1">
    <source>
        <dbReference type="ARBA" id="ARBA00007596"/>
    </source>
</evidence>
<dbReference type="NCBIfam" id="TIGR01023">
    <property type="entry name" value="rpmG_bact"/>
    <property type="match status" value="1"/>
</dbReference>
<dbReference type="AlphaFoldDB" id="A0A0G1WIR8"/>
<gene>
    <name evidence="5" type="primary">rpmG</name>
    <name evidence="6" type="ORF">UY19_C0005G0006</name>
</gene>
<reference evidence="6 7" key="1">
    <citation type="journal article" date="2015" name="Nature">
        <title>rRNA introns, odd ribosomes, and small enigmatic genomes across a large radiation of phyla.</title>
        <authorList>
            <person name="Brown C.T."/>
            <person name="Hug L.A."/>
            <person name="Thomas B.C."/>
            <person name="Sharon I."/>
            <person name="Castelle C.J."/>
            <person name="Singh A."/>
            <person name="Wilkins M.J."/>
            <person name="Williams K.H."/>
            <person name="Banfield J.F."/>
        </authorList>
    </citation>
    <scope>NUCLEOTIDE SEQUENCE [LARGE SCALE GENOMIC DNA]</scope>
</reference>
<dbReference type="InterPro" id="IPR011332">
    <property type="entry name" value="Ribosomal_zn-bd"/>
</dbReference>
<dbReference type="InterPro" id="IPR038584">
    <property type="entry name" value="Ribosomal_bL33_sf"/>
</dbReference>
<dbReference type="InterPro" id="IPR001705">
    <property type="entry name" value="Ribosomal_bL33"/>
</dbReference>
<evidence type="ECO:0000256" key="5">
    <source>
        <dbReference type="HAMAP-Rule" id="MF_00294"/>
    </source>
</evidence>
<dbReference type="Gene3D" id="2.20.28.120">
    <property type="entry name" value="Ribosomal protein L33"/>
    <property type="match status" value="1"/>
</dbReference>
<dbReference type="PROSITE" id="PS00582">
    <property type="entry name" value="RIBOSOMAL_L33"/>
    <property type="match status" value="1"/>
</dbReference>
<evidence type="ECO:0000313" key="6">
    <source>
        <dbReference type="EMBL" id="KKU90203.1"/>
    </source>
</evidence>
<dbReference type="NCBIfam" id="NF001764">
    <property type="entry name" value="PRK00504.1"/>
    <property type="match status" value="1"/>
</dbReference>
<dbReference type="GO" id="GO:0005737">
    <property type="term" value="C:cytoplasm"/>
    <property type="evidence" value="ECO:0007669"/>
    <property type="project" value="UniProtKB-ARBA"/>
</dbReference>
<dbReference type="Proteomes" id="UP000033882">
    <property type="component" value="Unassembled WGS sequence"/>
</dbReference>
<evidence type="ECO:0000256" key="2">
    <source>
        <dbReference type="ARBA" id="ARBA00022980"/>
    </source>
</evidence>
<dbReference type="GO" id="GO:0005840">
    <property type="term" value="C:ribosome"/>
    <property type="evidence" value="ECO:0007669"/>
    <property type="project" value="UniProtKB-KW"/>
</dbReference>
<evidence type="ECO:0000256" key="3">
    <source>
        <dbReference type="ARBA" id="ARBA00023274"/>
    </source>
</evidence>
<keyword evidence="3 5" id="KW-0687">Ribonucleoprotein</keyword>
<dbReference type="EMBL" id="LCPB01000005">
    <property type="protein sequence ID" value="KKU90203.1"/>
    <property type="molecule type" value="Genomic_DNA"/>
</dbReference>
<sequence length="56" mass="6770">MAKSKLKEQLTRLRCATCKHVNYHTRKNKKSVSRKIELNKFCDWCRVHTTHKEARK</sequence>
<organism evidence="6 7">
    <name type="scientific">Candidatus Wolfebacteria bacterium GW2011_GWA2_47_9b</name>
    <dbReference type="NCBI Taxonomy" id="1619005"/>
    <lineage>
        <taxon>Bacteria</taxon>
        <taxon>Candidatus Wolfeibacteriota</taxon>
    </lineage>
</organism>
<proteinExistence type="inferred from homology"/>
<comment type="similarity">
    <text evidence="1 5">Belongs to the bacterial ribosomal protein bL33 family.</text>
</comment>
<name>A0A0G1WIR8_9BACT</name>
<keyword evidence="2 5" id="KW-0689">Ribosomal protein</keyword>
<protein>
    <recommendedName>
        <fullName evidence="4 5">Large ribosomal subunit protein bL33</fullName>
    </recommendedName>
</protein>
<evidence type="ECO:0000313" key="7">
    <source>
        <dbReference type="Proteomes" id="UP000033882"/>
    </source>
</evidence>
<accession>A0A0G1WIR8</accession>
<evidence type="ECO:0000256" key="4">
    <source>
        <dbReference type="ARBA" id="ARBA00035176"/>
    </source>
</evidence>